<accession>G2QLQ3</accession>
<feature type="compositionally biased region" description="Basic and acidic residues" evidence="1">
    <location>
        <begin position="118"/>
        <end position="129"/>
    </location>
</feature>
<protein>
    <submittedName>
        <fullName evidence="2">Uncharacterized protein</fullName>
    </submittedName>
</protein>
<dbReference type="RefSeq" id="XP_003666128.1">
    <property type="nucleotide sequence ID" value="XM_003666080.1"/>
</dbReference>
<evidence type="ECO:0000313" key="3">
    <source>
        <dbReference type="Proteomes" id="UP000007322"/>
    </source>
</evidence>
<dbReference type="GeneID" id="11514187"/>
<dbReference type="InParanoid" id="G2QLQ3"/>
<dbReference type="VEuPathDB" id="FungiDB:MYCTH_2112885"/>
<dbReference type="EMBL" id="CP003007">
    <property type="protein sequence ID" value="AEO60883.1"/>
    <property type="molecule type" value="Genomic_DNA"/>
</dbReference>
<reference evidence="2 3" key="1">
    <citation type="journal article" date="2011" name="Nat. Biotechnol.">
        <title>Comparative genomic analysis of the thermophilic biomass-degrading fungi Myceliophthora thermophila and Thielavia terrestris.</title>
        <authorList>
            <person name="Berka R.M."/>
            <person name="Grigoriev I.V."/>
            <person name="Otillar R."/>
            <person name="Salamov A."/>
            <person name="Grimwood J."/>
            <person name="Reid I."/>
            <person name="Ishmael N."/>
            <person name="John T."/>
            <person name="Darmond C."/>
            <person name="Moisan M.-C."/>
            <person name="Henrissat B."/>
            <person name="Coutinho P.M."/>
            <person name="Lombard V."/>
            <person name="Natvig D.O."/>
            <person name="Lindquist E."/>
            <person name="Schmutz J."/>
            <person name="Lucas S."/>
            <person name="Harris P."/>
            <person name="Powlowski J."/>
            <person name="Bellemare A."/>
            <person name="Taylor D."/>
            <person name="Butler G."/>
            <person name="de Vries R.P."/>
            <person name="Allijn I.E."/>
            <person name="van den Brink J."/>
            <person name="Ushinsky S."/>
            <person name="Storms R."/>
            <person name="Powell A.J."/>
            <person name="Paulsen I.T."/>
            <person name="Elbourne L.D.H."/>
            <person name="Baker S.E."/>
            <person name="Magnuson J."/>
            <person name="LaBoissiere S."/>
            <person name="Clutterbuck A.J."/>
            <person name="Martinez D."/>
            <person name="Wogulis M."/>
            <person name="de Leon A.L."/>
            <person name="Rey M.W."/>
            <person name="Tsang A."/>
        </authorList>
    </citation>
    <scope>NUCLEOTIDE SEQUENCE [LARGE SCALE GENOMIC DNA]</scope>
    <source>
        <strain evidence="3">ATCC 42464 / BCRC 31852 / DSM 1799</strain>
    </source>
</reference>
<evidence type="ECO:0000256" key="1">
    <source>
        <dbReference type="SAM" id="MobiDB-lite"/>
    </source>
</evidence>
<dbReference type="HOGENOM" id="CLU_1817128_0_0_1"/>
<organism evidence="2 3">
    <name type="scientific">Thermothelomyces thermophilus (strain ATCC 42464 / BCRC 31852 / DSM 1799)</name>
    <name type="common">Sporotrichum thermophile</name>
    <dbReference type="NCBI Taxonomy" id="573729"/>
    <lineage>
        <taxon>Eukaryota</taxon>
        <taxon>Fungi</taxon>
        <taxon>Dikarya</taxon>
        <taxon>Ascomycota</taxon>
        <taxon>Pezizomycotina</taxon>
        <taxon>Sordariomycetes</taxon>
        <taxon>Sordariomycetidae</taxon>
        <taxon>Sordariales</taxon>
        <taxon>Chaetomiaceae</taxon>
        <taxon>Thermothelomyces</taxon>
    </lineage>
</organism>
<dbReference type="AlphaFoldDB" id="G2QLQ3"/>
<dbReference type="Proteomes" id="UP000007322">
    <property type="component" value="Chromosome 6"/>
</dbReference>
<dbReference type="KEGG" id="mtm:MYCTH_2112885"/>
<proteinExistence type="predicted"/>
<feature type="region of interest" description="Disordered" evidence="1">
    <location>
        <begin position="75"/>
        <end position="129"/>
    </location>
</feature>
<feature type="compositionally biased region" description="Polar residues" evidence="1">
    <location>
        <begin position="100"/>
        <end position="117"/>
    </location>
</feature>
<keyword evidence="3" id="KW-1185">Reference proteome</keyword>
<sequence length="142" mass="15128">MHRHGTRAEWFFKKNVKCGDKPCAACRSNNAKRIWRDDSVASASSSSTLSSPSRSRTSSLPLVLAADTVASDFSSALNPAEESNTSVSPNPPPTAHGVEASTSNFLPSLAASSPTDPSTRKDGSAMRPKYLEINEKATFLTI</sequence>
<feature type="region of interest" description="Disordered" evidence="1">
    <location>
        <begin position="37"/>
        <end position="58"/>
    </location>
</feature>
<feature type="compositionally biased region" description="Low complexity" evidence="1">
    <location>
        <begin position="40"/>
        <end position="58"/>
    </location>
</feature>
<evidence type="ECO:0000313" key="2">
    <source>
        <dbReference type="EMBL" id="AEO60883.1"/>
    </source>
</evidence>
<name>G2QLQ3_THET4</name>
<gene>
    <name evidence="2" type="ORF">MYCTH_2112885</name>
</gene>